<dbReference type="EMBL" id="MU157825">
    <property type="protein sequence ID" value="KAF9534912.1"/>
    <property type="molecule type" value="Genomic_DNA"/>
</dbReference>
<dbReference type="SUPFAM" id="SSF52343">
    <property type="entry name" value="Ferredoxin reductase-like, C-terminal NADP-linked domain"/>
    <property type="match status" value="1"/>
</dbReference>
<dbReference type="Pfam" id="PF00175">
    <property type="entry name" value="NAD_binding_1"/>
    <property type="match status" value="1"/>
</dbReference>
<comment type="caution">
    <text evidence="8">The sequence shown here is derived from an EMBL/GenBank/DDBJ whole genome shotgun (WGS) entry which is preliminary data.</text>
</comment>
<gene>
    <name evidence="8" type="ORF">CPB83DRAFT_755432</name>
</gene>
<dbReference type="InterPro" id="IPR017927">
    <property type="entry name" value="FAD-bd_FR_type"/>
</dbReference>
<dbReference type="CDD" id="cd06183">
    <property type="entry name" value="cyt_b5_reduct_like"/>
    <property type="match status" value="1"/>
</dbReference>
<keyword evidence="9" id="KW-1185">Reference proteome</keyword>
<comment type="similarity">
    <text evidence="2">Belongs to the flavoprotein pyridine nucleotide cytochrome reductase family.</text>
</comment>
<dbReference type="PANTHER" id="PTHR19370">
    <property type="entry name" value="NADH-CYTOCHROME B5 REDUCTASE"/>
    <property type="match status" value="1"/>
</dbReference>
<evidence type="ECO:0000256" key="4">
    <source>
        <dbReference type="ARBA" id="ARBA00022827"/>
    </source>
</evidence>
<proteinExistence type="inferred from homology"/>
<evidence type="ECO:0000256" key="3">
    <source>
        <dbReference type="ARBA" id="ARBA00022630"/>
    </source>
</evidence>
<evidence type="ECO:0000259" key="7">
    <source>
        <dbReference type="PROSITE" id="PS51384"/>
    </source>
</evidence>
<feature type="binding site" evidence="6">
    <location>
        <position position="107"/>
    </location>
    <ligand>
        <name>FAD</name>
        <dbReference type="ChEBI" id="CHEBI:57692"/>
    </ligand>
</feature>
<sequence>MSRFLLVFGLGFSVYFFMDDPRQPVYKQEDLVLSPKKFTRTILTSTKDTGPNSKILELKVPPALLPNKDAFSSIWSVYIKDDDIQVERPYTPLNGIDEEGRMQFWIKKYPQGEVGRWLHSKKEGERIEVRAPLMTWAWKEDEWDEVVMISGGTGITPFIQLFNTEICKIRPSSSTRFTLLHGSRTPGELPPSELTEPMALYAQKHPEKFRLDLFVDEDDGSKPSASLPPLNIGRISDSALEKCLGSEKTKSSRWPRLFSKQPTKEDVSTKRILFLVCGPEPMIRAVAGPYGRNYSQGPIGGVLKTLGYTSNQVYKF</sequence>
<evidence type="ECO:0000313" key="8">
    <source>
        <dbReference type="EMBL" id="KAF9534912.1"/>
    </source>
</evidence>
<dbReference type="InterPro" id="IPR017938">
    <property type="entry name" value="Riboflavin_synthase-like_b-brl"/>
</dbReference>
<dbReference type="SUPFAM" id="SSF63380">
    <property type="entry name" value="Riboflavin synthase domain-like"/>
    <property type="match status" value="1"/>
</dbReference>
<dbReference type="OrthoDB" id="432685at2759"/>
<keyword evidence="3 6" id="KW-0285">Flavoprotein</keyword>
<accession>A0A9P6EU39</accession>
<evidence type="ECO:0000313" key="9">
    <source>
        <dbReference type="Proteomes" id="UP000807306"/>
    </source>
</evidence>
<dbReference type="PRINTS" id="PR00406">
    <property type="entry name" value="CYTB5RDTASE"/>
</dbReference>
<dbReference type="InterPro" id="IPR001433">
    <property type="entry name" value="OxRdtase_FAD/NAD-bd"/>
</dbReference>
<dbReference type="PANTHER" id="PTHR19370:SF184">
    <property type="entry name" value="NADH-CYTOCHROME B5 REDUCTASE-LIKE"/>
    <property type="match status" value="1"/>
</dbReference>
<protein>
    <submittedName>
        <fullName evidence="8">Ferredoxin reductase-like protein</fullName>
    </submittedName>
</protein>
<keyword evidence="5" id="KW-0560">Oxidoreductase</keyword>
<dbReference type="Gene3D" id="2.40.30.10">
    <property type="entry name" value="Translation factors"/>
    <property type="match status" value="1"/>
</dbReference>
<feature type="binding site" evidence="6">
    <location>
        <position position="114"/>
    </location>
    <ligand>
        <name>FAD</name>
        <dbReference type="ChEBI" id="CHEBI:57692"/>
    </ligand>
</feature>
<keyword evidence="4 6" id="KW-0274">FAD</keyword>
<feature type="binding site" evidence="6">
    <location>
        <position position="89"/>
    </location>
    <ligand>
        <name>FAD</name>
        <dbReference type="ChEBI" id="CHEBI:57692"/>
    </ligand>
</feature>
<dbReference type="Proteomes" id="UP000807306">
    <property type="component" value="Unassembled WGS sequence"/>
</dbReference>
<dbReference type="AlphaFoldDB" id="A0A9P6EU39"/>
<dbReference type="PROSITE" id="PS51384">
    <property type="entry name" value="FAD_FR"/>
    <property type="match status" value="1"/>
</dbReference>
<evidence type="ECO:0000256" key="1">
    <source>
        <dbReference type="ARBA" id="ARBA00001974"/>
    </source>
</evidence>
<dbReference type="GO" id="GO:0016491">
    <property type="term" value="F:oxidoreductase activity"/>
    <property type="evidence" value="ECO:0007669"/>
    <property type="project" value="UniProtKB-KW"/>
</dbReference>
<feature type="domain" description="FAD-binding FR-type" evidence="7">
    <location>
        <begin position="35"/>
        <end position="139"/>
    </location>
</feature>
<organism evidence="8 9">
    <name type="scientific">Crepidotus variabilis</name>
    <dbReference type="NCBI Taxonomy" id="179855"/>
    <lineage>
        <taxon>Eukaryota</taxon>
        <taxon>Fungi</taxon>
        <taxon>Dikarya</taxon>
        <taxon>Basidiomycota</taxon>
        <taxon>Agaricomycotina</taxon>
        <taxon>Agaricomycetes</taxon>
        <taxon>Agaricomycetidae</taxon>
        <taxon>Agaricales</taxon>
        <taxon>Agaricineae</taxon>
        <taxon>Crepidotaceae</taxon>
        <taxon>Crepidotus</taxon>
    </lineage>
</organism>
<name>A0A9P6EU39_9AGAR</name>
<evidence type="ECO:0000256" key="5">
    <source>
        <dbReference type="ARBA" id="ARBA00023002"/>
    </source>
</evidence>
<evidence type="ECO:0000256" key="2">
    <source>
        <dbReference type="ARBA" id="ARBA00006105"/>
    </source>
</evidence>
<feature type="binding site" evidence="6">
    <location>
        <position position="90"/>
    </location>
    <ligand>
        <name>FAD</name>
        <dbReference type="ChEBI" id="CHEBI:57692"/>
    </ligand>
</feature>
<dbReference type="InterPro" id="IPR039261">
    <property type="entry name" value="FNR_nucleotide-bd"/>
</dbReference>
<comment type="cofactor">
    <cofactor evidence="1 6">
        <name>FAD</name>
        <dbReference type="ChEBI" id="CHEBI:57692"/>
    </cofactor>
</comment>
<dbReference type="Gene3D" id="3.40.50.80">
    <property type="entry name" value="Nucleotide-binding domain of ferredoxin-NADP reductase (FNR) module"/>
    <property type="match status" value="1"/>
</dbReference>
<dbReference type="Pfam" id="PF00970">
    <property type="entry name" value="FAD_binding_6"/>
    <property type="match status" value="1"/>
</dbReference>
<feature type="binding site" evidence="6">
    <location>
        <position position="156"/>
    </location>
    <ligand>
        <name>FAD</name>
        <dbReference type="ChEBI" id="CHEBI:57692"/>
    </ligand>
</feature>
<dbReference type="InterPro" id="IPR001834">
    <property type="entry name" value="CBR-like"/>
</dbReference>
<reference evidence="8" key="1">
    <citation type="submission" date="2020-11" db="EMBL/GenBank/DDBJ databases">
        <authorList>
            <consortium name="DOE Joint Genome Institute"/>
            <person name="Ahrendt S."/>
            <person name="Riley R."/>
            <person name="Andreopoulos W."/>
            <person name="Labutti K."/>
            <person name="Pangilinan J."/>
            <person name="Ruiz-Duenas F.J."/>
            <person name="Barrasa J.M."/>
            <person name="Sanchez-Garcia M."/>
            <person name="Camarero S."/>
            <person name="Miyauchi S."/>
            <person name="Serrano A."/>
            <person name="Linde D."/>
            <person name="Babiker R."/>
            <person name="Drula E."/>
            <person name="Ayuso-Fernandez I."/>
            <person name="Pacheco R."/>
            <person name="Padilla G."/>
            <person name="Ferreira P."/>
            <person name="Barriuso J."/>
            <person name="Kellner H."/>
            <person name="Castanera R."/>
            <person name="Alfaro M."/>
            <person name="Ramirez L."/>
            <person name="Pisabarro A.G."/>
            <person name="Kuo A."/>
            <person name="Tritt A."/>
            <person name="Lipzen A."/>
            <person name="He G."/>
            <person name="Yan M."/>
            <person name="Ng V."/>
            <person name="Cullen D."/>
            <person name="Martin F."/>
            <person name="Rosso M.-N."/>
            <person name="Henrissat B."/>
            <person name="Hibbett D."/>
            <person name="Martinez A.T."/>
            <person name="Grigoriev I.V."/>
        </authorList>
    </citation>
    <scope>NUCLEOTIDE SEQUENCE</scope>
    <source>
        <strain evidence="8">CBS 506.95</strain>
    </source>
</reference>
<feature type="binding site" evidence="6">
    <location>
        <position position="88"/>
    </location>
    <ligand>
        <name>FAD</name>
        <dbReference type="ChEBI" id="CHEBI:57692"/>
    </ligand>
</feature>
<dbReference type="InterPro" id="IPR008333">
    <property type="entry name" value="Cbr1-like_FAD-bd_dom"/>
</dbReference>
<evidence type="ECO:0000256" key="6">
    <source>
        <dbReference type="PIRSR" id="PIRSR601834-1"/>
    </source>
</evidence>